<name>A0AAN8L0E2_9TELE</name>
<comment type="caution">
    <text evidence="1">The sequence shown here is derived from an EMBL/GenBank/DDBJ whole genome shotgun (WGS) entry which is preliminary data.</text>
</comment>
<dbReference type="AlphaFoldDB" id="A0AAN8L0E2"/>
<reference evidence="1 2" key="1">
    <citation type="submission" date="2021-04" db="EMBL/GenBank/DDBJ databases">
        <authorList>
            <person name="De Guttry C."/>
            <person name="Zahm M."/>
            <person name="Klopp C."/>
            <person name="Cabau C."/>
            <person name="Louis A."/>
            <person name="Berthelot C."/>
            <person name="Parey E."/>
            <person name="Roest Crollius H."/>
            <person name="Montfort J."/>
            <person name="Robinson-Rechavi M."/>
            <person name="Bucao C."/>
            <person name="Bouchez O."/>
            <person name="Gislard M."/>
            <person name="Lluch J."/>
            <person name="Milhes M."/>
            <person name="Lampietro C."/>
            <person name="Lopez Roques C."/>
            <person name="Donnadieu C."/>
            <person name="Braasch I."/>
            <person name="Desvignes T."/>
            <person name="Postlethwait J."/>
            <person name="Bobe J."/>
            <person name="Wedekind C."/>
            <person name="Guiguen Y."/>
        </authorList>
    </citation>
    <scope>NUCLEOTIDE SEQUENCE [LARGE SCALE GENOMIC DNA]</scope>
    <source>
        <strain evidence="1">Cs_M1</strain>
        <tissue evidence="1">Blood</tissue>
    </source>
</reference>
<keyword evidence="2" id="KW-1185">Reference proteome</keyword>
<dbReference type="Proteomes" id="UP001356427">
    <property type="component" value="Unassembled WGS sequence"/>
</dbReference>
<evidence type="ECO:0000313" key="1">
    <source>
        <dbReference type="EMBL" id="KAK6295240.1"/>
    </source>
</evidence>
<evidence type="ECO:0000313" key="2">
    <source>
        <dbReference type="Proteomes" id="UP001356427"/>
    </source>
</evidence>
<accession>A0AAN8L0E2</accession>
<dbReference type="EMBL" id="JAGTTL010000034">
    <property type="protein sequence ID" value="KAK6295240.1"/>
    <property type="molecule type" value="Genomic_DNA"/>
</dbReference>
<protein>
    <submittedName>
        <fullName evidence="1">Uncharacterized protein</fullName>
    </submittedName>
</protein>
<sequence>MYSCLLTRCPPGENQGRMIFTGLTPPYLLYRIAYYYYYCSCCCCSSTSQLSGRMRSTSTLTRPKCPVKKITQLNMSMCQRYVQYYTVC</sequence>
<proteinExistence type="predicted"/>
<organism evidence="1 2">
    <name type="scientific">Coregonus suidteri</name>
    <dbReference type="NCBI Taxonomy" id="861788"/>
    <lineage>
        <taxon>Eukaryota</taxon>
        <taxon>Metazoa</taxon>
        <taxon>Chordata</taxon>
        <taxon>Craniata</taxon>
        <taxon>Vertebrata</taxon>
        <taxon>Euteleostomi</taxon>
        <taxon>Actinopterygii</taxon>
        <taxon>Neopterygii</taxon>
        <taxon>Teleostei</taxon>
        <taxon>Protacanthopterygii</taxon>
        <taxon>Salmoniformes</taxon>
        <taxon>Salmonidae</taxon>
        <taxon>Coregoninae</taxon>
        <taxon>Coregonus</taxon>
    </lineage>
</organism>
<gene>
    <name evidence="1" type="ORF">J4Q44_G00344660</name>
</gene>